<evidence type="ECO:0000313" key="1">
    <source>
        <dbReference type="EMBL" id="KAJ9099604.1"/>
    </source>
</evidence>
<dbReference type="EMBL" id="JASBWS010000082">
    <property type="protein sequence ID" value="KAJ9099604.1"/>
    <property type="molecule type" value="Genomic_DNA"/>
</dbReference>
<evidence type="ECO:0000313" key="2">
    <source>
        <dbReference type="Proteomes" id="UP001230649"/>
    </source>
</evidence>
<reference evidence="1" key="1">
    <citation type="submission" date="2023-04" db="EMBL/GenBank/DDBJ databases">
        <title>Draft Genome sequencing of Naganishia species isolated from polar environments using Oxford Nanopore Technology.</title>
        <authorList>
            <person name="Leo P."/>
            <person name="Venkateswaran K."/>
        </authorList>
    </citation>
    <scope>NUCLEOTIDE SEQUENCE</scope>
    <source>
        <strain evidence="1">MNA-CCFEE 5262</strain>
    </source>
</reference>
<accession>A0ACC2VKC1</accession>
<gene>
    <name evidence="1" type="ORF">QFC20_005670</name>
</gene>
<proteinExistence type="predicted"/>
<name>A0ACC2VKC1_9TREE</name>
<protein>
    <submittedName>
        <fullName evidence="1">Uncharacterized protein</fullName>
    </submittedName>
</protein>
<comment type="caution">
    <text evidence="1">The sequence shown here is derived from an EMBL/GenBank/DDBJ whole genome shotgun (WGS) entry which is preliminary data.</text>
</comment>
<dbReference type="Proteomes" id="UP001230649">
    <property type="component" value="Unassembled WGS sequence"/>
</dbReference>
<organism evidence="1 2">
    <name type="scientific">Naganishia adeliensis</name>
    <dbReference type="NCBI Taxonomy" id="92952"/>
    <lineage>
        <taxon>Eukaryota</taxon>
        <taxon>Fungi</taxon>
        <taxon>Dikarya</taxon>
        <taxon>Basidiomycota</taxon>
        <taxon>Agaricomycotina</taxon>
        <taxon>Tremellomycetes</taxon>
        <taxon>Filobasidiales</taxon>
        <taxon>Filobasidiaceae</taxon>
        <taxon>Naganishia</taxon>
    </lineage>
</organism>
<sequence length="1926" mass="206469">MSQEGAIDLTLVISDDDDDDDAAICLSSSNSTPRPSASPEPETQVIESPVANAVVGGGEERRTRRSVVLLTEQDTSATLLQLRDGAIGPNIENAEASQTASTPVSSLPKSTRPKPRRRARPSVPDEPDSTPSTSQPVPSSPQSPVVSTSEPTPASLLLPEPRTVDNGEQSVLGQRVWKKKVRALNFSSTEELLNSVASSSTPRRTGTAKRSVATGDAATAEKAERNRIVPKTRTLDFQTTEELLNSIASTSTPRPSGEADRTVVSQAAPTAEATALGSGSGSTGKSSRSEDEQGSVEPMRDRITPSASRQPRVKTSASQRTSNKAYRSWMDGLESGNTGAGSRREREVPAVKSRQTGWTGNAELTEESVLSDNAFVRPTSSSPEMMETDDLMDEIAVPGPSRLSIRTKRNRQRTVESEATSEVHRMDIDSSPSIPTSRRALPRAISIFSSSRQSSVHAKDSTGETGSQCLEGGADSVGEQEVVITEQTPDNVDNFPEPPTASSEDFTILPASTTPRAAGRNRQRSSPPAETPTQSSSSPRKGDTAHVDAEGDETISPIRRGTRDRKASEAMKTYVAQSGGPRFSKRLSQKSLPETVALRLPTPPPLALSRGVTPSAQDSPRFSKRLSQKASTASVSLRLPTPPPLETDDDGLSLVKASTVSSTQVETPDFNARSGFSLPTVPWHPPMPWTSPAPTQVKPADTNTINTRKTRKRPAEGKSNVPVTPTPVASSAQAFHIQDSADNDGSLLEDIPFPPCDEGENEFLTASDFADTKLMAAFAALDTSGNKAMSADEIAAVCMERGWLPKSLGVNAPACISNALRSYQRRIQSAAGGSRRTLLARHMFFGGWSEAYLLPGLHPDNLKRLTESGIDRPRGSFWYLEGWYGSARWKSPFAELNSAESAEEPEHHIATSQVGTSRISTKRPTATQTETPRTAIRRPIVTLEKQVETPRAAGKKSVARPRKPSQVDAVTSSPVRPSRTATAGSGLKLRLKVANNQSSRPQVPPKQVNTTTRARPTVTSMQSRNRSDSSDASSESDENNSSDSSEADSEPTFARRFDFYWNISTDTESDSGESSTSADSSSLHTQSDRQSIDVLLAGGGCKAQADNNPTIHLSMSAGTGPGVFPDNPLGPVRWESASNSTFEAFTFDDASLNDFPAGACGIDILMREAADEMTGRNQSSRASSAFGSPTSKLPWLLDHTLFREPPELDEDSETPATSPESLADLPDQYSGAADDENTLLLGETEEDADGSRVLAVQTLGGLLPFDSRLTAAATRDSMSPFARRSTSTFKIRRFRPMRIRGKDISKISLPSAFSTSPASSPSTTSPFHATSQGQSPWELSPSSPAKAGSSGDIKDHSDLVPGLQEQLSQIEIDCQQMCDFDEIASMSGVLNEVKNAYRLLFEKVNSVSDPLLLLGPGSADLDELDDIWDTSDEATTGSYNHVSEQIEPPSAISGSAKACPSENPLATPMKVKRTKPPSPQETSRKTVSGEPIPALDQHMCIDEEDQIGIREVDDASLFAWAEADTLAKELDEDCSMESEHDADSAMIIDDQVEDVEASYETESDEPMQIAVRPEVLGIVKPPDLQVPDTLPIAPTVGRSATIPLSDAWTQGKHLPQGSKAIPPGALRPRAMIECASWVKLRETASAPVGAPAVSVSTSADAAHSPNQRRRDRKALKTEDKLRTITVDGIAAFALLYRGRTLLRRIDSDYINVTTLCCALRKPDLQAEFKGLPGTVEVTGNAEAMVNGFWVHLSLVSTKAEKLGMPEDLVRVLLDPDLVKQFPKLLETLAAYRAATVKGLPRFGPPFGYDFVNIQVPASRTPAASATASTPSRPANQPLTSNNTPAVPNPPRASAHQQQPTATSVKRPSPQAAPSVCDTAEPPRKRQKSTDALMVKTAPVSSNRRPIIPVGVTTTQGATVTRSTTRV</sequence>
<keyword evidence="2" id="KW-1185">Reference proteome</keyword>